<keyword evidence="4 6" id="KW-1133">Transmembrane helix</keyword>
<dbReference type="RefSeq" id="WP_115833671.1">
    <property type="nucleotide sequence ID" value="NZ_QNUL01000031.1"/>
</dbReference>
<dbReference type="InterPro" id="IPR050833">
    <property type="entry name" value="Poly_Biosynth_Transport"/>
</dbReference>
<dbReference type="OrthoDB" id="650636at2"/>
<evidence type="ECO:0000313" key="7">
    <source>
        <dbReference type="EMBL" id="REA57057.1"/>
    </source>
</evidence>
<dbReference type="Pfam" id="PF13440">
    <property type="entry name" value="Polysacc_synt_3"/>
    <property type="match status" value="1"/>
</dbReference>
<keyword evidence="2" id="KW-1003">Cell membrane</keyword>
<evidence type="ECO:0000256" key="2">
    <source>
        <dbReference type="ARBA" id="ARBA00022475"/>
    </source>
</evidence>
<feature type="transmembrane region" description="Helical" evidence="6">
    <location>
        <begin position="393"/>
        <end position="413"/>
    </location>
</feature>
<gene>
    <name evidence="7" type="ORF">DSL64_24915</name>
</gene>
<comment type="caution">
    <text evidence="7">The sequence shown here is derived from an EMBL/GenBank/DDBJ whole genome shotgun (WGS) entry which is preliminary data.</text>
</comment>
<evidence type="ECO:0000256" key="3">
    <source>
        <dbReference type="ARBA" id="ARBA00022692"/>
    </source>
</evidence>
<sequence>MSSKQKDHYWLKSGIINVLQNFSGVFFGFAGFYILVRVLSKQDFGVWTLFMSVTTIMEAIRSGLIQNALVKYLSAADKSEHTAIISASTAISGMVTAFCVGLIFVFAPYLSHIWDSPQLVGIMYIYILVFISTGFLTQFNAVEQANLRFNGIFINNFIRQSSFFGFVLVCYLLDFQVKLLYLVWVQLGSVMISTLVAFSYVRHNFTFNFAIDRSWLGKLFGYGKYSFGTSVSSLLSGTVDQMMLGALLSPAASGAFNIAVRITNLIDIPGNAIAVVVFPQSSRRMEEEGKGAIKYLYEKSVGTTLALVFPGVLFLYLFSDYVIHFIAGEKYADSIPLLQVTLLYCLLIPYGRQFGTILDSIGKTRVTFLVVVGTTVANLALNYLLIVKYGVMGAAYATLISNILGFAVAQIILKKEVDVSLGNTIVYMFRFYPEFFEKYILPVWKKKTGQVDHTPKQ</sequence>
<evidence type="ECO:0000256" key="1">
    <source>
        <dbReference type="ARBA" id="ARBA00004651"/>
    </source>
</evidence>
<evidence type="ECO:0000313" key="8">
    <source>
        <dbReference type="Proteomes" id="UP000256373"/>
    </source>
</evidence>
<feature type="transmembrane region" description="Helical" evidence="6">
    <location>
        <begin position="335"/>
        <end position="354"/>
    </location>
</feature>
<dbReference type="Proteomes" id="UP000256373">
    <property type="component" value="Unassembled WGS sequence"/>
</dbReference>
<keyword evidence="5 6" id="KW-0472">Membrane</keyword>
<feature type="transmembrane region" description="Helical" evidence="6">
    <location>
        <begin position="304"/>
        <end position="323"/>
    </location>
</feature>
<accession>A0A3D8Y572</accession>
<evidence type="ECO:0000256" key="5">
    <source>
        <dbReference type="ARBA" id="ARBA00023136"/>
    </source>
</evidence>
<feature type="transmembrane region" description="Helical" evidence="6">
    <location>
        <begin position="366"/>
        <end position="387"/>
    </location>
</feature>
<feature type="transmembrane region" description="Helical" evidence="6">
    <location>
        <begin position="119"/>
        <end position="136"/>
    </location>
</feature>
<dbReference type="PANTHER" id="PTHR30250">
    <property type="entry name" value="PST FAMILY PREDICTED COLANIC ACID TRANSPORTER"/>
    <property type="match status" value="1"/>
</dbReference>
<feature type="transmembrane region" description="Helical" evidence="6">
    <location>
        <begin position="181"/>
        <end position="201"/>
    </location>
</feature>
<feature type="transmembrane region" description="Helical" evidence="6">
    <location>
        <begin position="82"/>
        <end position="107"/>
    </location>
</feature>
<dbReference type="GO" id="GO:0005886">
    <property type="term" value="C:plasma membrane"/>
    <property type="evidence" value="ECO:0007669"/>
    <property type="project" value="UniProtKB-SubCell"/>
</dbReference>
<evidence type="ECO:0000256" key="4">
    <source>
        <dbReference type="ARBA" id="ARBA00022989"/>
    </source>
</evidence>
<organism evidence="7 8">
    <name type="scientific">Dyadobacter luteus</name>
    <dbReference type="NCBI Taxonomy" id="2259619"/>
    <lineage>
        <taxon>Bacteria</taxon>
        <taxon>Pseudomonadati</taxon>
        <taxon>Bacteroidota</taxon>
        <taxon>Cytophagia</taxon>
        <taxon>Cytophagales</taxon>
        <taxon>Spirosomataceae</taxon>
        <taxon>Dyadobacter</taxon>
    </lineage>
</organism>
<evidence type="ECO:0000256" key="6">
    <source>
        <dbReference type="SAM" id="Phobius"/>
    </source>
</evidence>
<proteinExistence type="predicted"/>
<dbReference type="AlphaFoldDB" id="A0A3D8Y572"/>
<dbReference type="CDD" id="cd13128">
    <property type="entry name" value="MATE_Wzx_like"/>
    <property type="match status" value="1"/>
</dbReference>
<protein>
    <submittedName>
        <fullName evidence="7">Flippase</fullName>
    </submittedName>
</protein>
<feature type="transmembrane region" description="Helical" evidence="6">
    <location>
        <begin position="46"/>
        <end position="70"/>
    </location>
</feature>
<feature type="transmembrane region" description="Helical" evidence="6">
    <location>
        <begin position="157"/>
        <end position="175"/>
    </location>
</feature>
<feature type="transmembrane region" description="Helical" evidence="6">
    <location>
        <begin position="21"/>
        <end position="40"/>
    </location>
</feature>
<comment type="subcellular location">
    <subcellularLocation>
        <location evidence="1">Cell membrane</location>
        <topology evidence="1">Multi-pass membrane protein</topology>
    </subcellularLocation>
</comment>
<keyword evidence="3 6" id="KW-0812">Transmembrane</keyword>
<keyword evidence="8" id="KW-1185">Reference proteome</keyword>
<name>A0A3D8Y572_9BACT</name>
<dbReference type="EMBL" id="QNUL01000031">
    <property type="protein sequence ID" value="REA57057.1"/>
    <property type="molecule type" value="Genomic_DNA"/>
</dbReference>
<reference evidence="7 8" key="1">
    <citation type="submission" date="2018-07" db="EMBL/GenBank/DDBJ databases">
        <title>Dyadobacter roseus sp. nov., isolated from rose rhizosphere soil.</title>
        <authorList>
            <person name="Chen L."/>
        </authorList>
    </citation>
    <scope>NUCLEOTIDE SEQUENCE [LARGE SCALE GENOMIC DNA]</scope>
    <source>
        <strain evidence="7 8">RS19</strain>
    </source>
</reference>
<dbReference type="PANTHER" id="PTHR30250:SF11">
    <property type="entry name" value="O-ANTIGEN TRANSPORTER-RELATED"/>
    <property type="match status" value="1"/>
</dbReference>